<dbReference type="NCBIfam" id="NF038175">
    <property type="entry name" value="IniB_NTERM"/>
    <property type="match status" value="1"/>
</dbReference>
<accession>A0A428YPA2</accession>
<sequence length="415" mass="40548">MTAPGAEASAGGSAEPTTLHDFCLNLLNNADAMKAFELDPQGCLDKVGLTDITPADVNDVLPLVTDLVPTGVGDLPALNGLGGVGDVSGLDALGGLPSLPSVPSLDSLTSGVTLDGEAGADGGWAHLGAESPLGATGAVGDLDASLEGARLGYQAGQGTPVGDFGVGGEVNAGLDSVSANAGVFTPFGNVEAGAHLIDGDAGGLAYGGISIEGPLDKDISLTTTDGIALNQEIVPGLSGNVTDIAGKGLSDPTAVTGALLGAVPALPAIPGLPQLPLSDLPVPELPVDLPVDLPLPASAPAAVDSLPTDGVTSVVSDVQSAVPTDVVHDLPAFGDHLPNVGGLLPELPVNLPVDLPSVNVPVVSDVVSNLPVVGGDASGHNVVGDVVGQTGLGNVINDNPVTDVVHNVVPDLGLL</sequence>
<proteinExistence type="predicted"/>
<evidence type="ECO:0000313" key="1">
    <source>
        <dbReference type="EMBL" id="RSM70290.1"/>
    </source>
</evidence>
<gene>
    <name evidence="1" type="ORF">DMH04_45000</name>
</gene>
<dbReference type="InterPro" id="IPR049709">
    <property type="entry name" value="IniB-like_N"/>
</dbReference>
<comment type="caution">
    <text evidence="1">The sequence shown here is derived from an EMBL/GenBank/DDBJ whole genome shotgun (WGS) entry which is preliminary data.</text>
</comment>
<dbReference type="EMBL" id="QHKI01000067">
    <property type="protein sequence ID" value="RSM70290.1"/>
    <property type="molecule type" value="Genomic_DNA"/>
</dbReference>
<reference evidence="1 2" key="1">
    <citation type="submission" date="2018-05" db="EMBL/GenBank/DDBJ databases">
        <title>Evolution of GPA BGCs.</title>
        <authorList>
            <person name="Waglechner N."/>
            <person name="Wright G.D."/>
        </authorList>
    </citation>
    <scope>NUCLEOTIDE SEQUENCE [LARGE SCALE GENOMIC DNA]</scope>
    <source>
        <strain evidence="1 2">A82846</strain>
    </source>
</reference>
<dbReference type="Proteomes" id="UP000287547">
    <property type="component" value="Unassembled WGS sequence"/>
</dbReference>
<protein>
    <submittedName>
        <fullName evidence="1">Uncharacterized protein</fullName>
    </submittedName>
</protein>
<name>A0A428YPA2_KIBAR</name>
<evidence type="ECO:0000313" key="2">
    <source>
        <dbReference type="Proteomes" id="UP000287547"/>
    </source>
</evidence>
<dbReference type="AlphaFoldDB" id="A0A428YPA2"/>
<organism evidence="1 2">
    <name type="scientific">Kibdelosporangium aridum</name>
    <dbReference type="NCBI Taxonomy" id="2030"/>
    <lineage>
        <taxon>Bacteria</taxon>
        <taxon>Bacillati</taxon>
        <taxon>Actinomycetota</taxon>
        <taxon>Actinomycetes</taxon>
        <taxon>Pseudonocardiales</taxon>
        <taxon>Pseudonocardiaceae</taxon>
        <taxon>Kibdelosporangium</taxon>
    </lineage>
</organism>